<protein>
    <submittedName>
        <fullName evidence="1">Uncharacterized protein</fullName>
    </submittedName>
</protein>
<comment type="caution">
    <text evidence="1">The sequence shown here is derived from an EMBL/GenBank/DDBJ whole genome shotgun (WGS) entry which is preliminary data.</text>
</comment>
<accession>A0A9W6ZF39</accession>
<proteinExistence type="predicted"/>
<dbReference type="SUPFAM" id="SSF53795">
    <property type="entry name" value="PEP carboxykinase-like"/>
    <property type="match status" value="1"/>
</dbReference>
<name>A0A9W6ZF39_9STRA</name>
<dbReference type="AlphaFoldDB" id="A0A9W6ZF39"/>
<keyword evidence="2" id="KW-1185">Reference proteome</keyword>
<evidence type="ECO:0000313" key="2">
    <source>
        <dbReference type="Proteomes" id="UP001165082"/>
    </source>
</evidence>
<evidence type="ECO:0000313" key="1">
    <source>
        <dbReference type="EMBL" id="GMH50152.1"/>
    </source>
</evidence>
<gene>
    <name evidence="1" type="ORF">TrRE_jg4702</name>
</gene>
<sequence>MLLDGPTLDVASGDTIFLTGKSGAGKSLWMSEMMACLNGTQQMGDGISCSGEEGIEKLRGVWCDRYTVCRSKTSPTVSSSIIDGLDSMITTPCILFVDELLDTESEPVRRPTWLTISMSVPTGLLWYGYYKFSVEEELFQMELRETGRVSGAGGYGTLVGFSYAVIFGGIFSLLPLTEGFGELILRGAGILLLASQVNLYVRVNELCEEVGMERPLHPWWALLPPPLDVVVGLRQVHYLALYATKVREEEWKGDFVAEEWFPFISSERFTLEEFVREPKRWFGLPFLNTKEWDDFW</sequence>
<organism evidence="1 2">
    <name type="scientific">Triparma retinervis</name>
    <dbReference type="NCBI Taxonomy" id="2557542"/>
    <lineage>
        <taxon>Eukaryota</taxon>
        <taxon>Sar</taxon>
        <taxon>Stramenopiles</taxon>
        <taxon>Ochrophyta</taxon>
        <taxon>Bolidophyceae</taxon>
        <taxon>Parmales</taxon>
        <taxon>Triparmaceae</taxon>
        <taxon>Triparma</taxon>
    </lineage>
</organism>
<dbReference type="Proteomes" id="UP001165082">
    <property type="component" value="Unassembled WGS sequence"/>
</dbReference>
<reference evidence="1" key="1">
    <citation type="submission" date="2022-07" db="EMBL/GenBank/DDBJ databases">
        <title>Genome analysis of Parmales, a sister group of diatoms, reveals the evolutionary specialization of diatoms from phago-mixotrophs to photoautotrophs.</title>
        <authorList>
            <person name="Ban H."/>
            <person name="Sato S."/>
            <person name="Yoshikawa S."/>
            <person name="Kazumasa Y."/>
            <person name="Nakamura Y."/>
            <person name="Ichinomiya M."/>
            <person name="Saitoh K."/>
            <person name="Sato N."/>
            <person name="Blanc-Mathieu R."/>
            <person name="Endo H."/>
            <person name="Kuwata A."/>
            <person name="Ogata H."/>
        </authorList>
    </citation>
    <scope>NUCLEOTIDE SEQUENCE</scope>
</reference>
<dbReference type="OrthoDB" id="40111at2759"/>
<dbReference type="EMBL" id="BRXZ01001934">
    <property type="protein sequence ID" value="GMH50152.1"/>
    <property type="molecule type" value="Genomic_DNA"/>
</dbReference>